<organism evidence="1">
    <name type="scientific">Anguilla anguilla</name>
    <name type="common">European freshwater eel</name>
    <name type="synonym">Muraena anguilla</name>
    <dbReference type="NCBI Taxonomy" id="7936"/>
    <lineage>
        <taxon>Eukaryota</taxon>
        <taxon>Metazoa</taxon>
        <taxon>Chordata</taxon>
        <taxon>Craniata</taxon>
        <taxon>Vertebrata</taxon>
        <taxon>Euteleostomi</taxon>
        <taxon>Actinopterygii</taxon>
        <taxon>Neopterygii</taxon>
        <taxon>Teleostei</taxon>
        <taxon>Anguilliformes</taxon>
        <taxon>Anguillidae</taxon>
        <taxon>Anguilla</taxon>
    </lineage>
</organism>
<dbReference type="EMBL" id="GBXM01105033">
    <property type="protein sequence ID" value="JAH03544.1"/>
    <property type="molecule type" value="Transcribed_RNA"/>
</dbReference>
<protein>
    <submittedName>
        <fullName evidence="1">Uncharacterized protein</fullName>
    </submittedName>
</protein>
<proteinExistence type="predicted"/>
<accession>A0A0E9PG78</accession>
<dbReference type="AlphaFoldDB" id="A0A0E9PG78"/>
<evidence type="ECO:0000313" key="1">
    <source>
        <dbReference type="EMBL" id="JAH03544.1"/>
    </source>
</evidence>
<name>A0A0E9PG78_ANGAN</name>
<sequence length="42" mass="5098">MFHCFVPFTMKINRKNIRNCTFINAFYFTAFQKGRVPYRAAF</sequence>
<reference evidence="1" key="1">
    <citation type="submission" date="2014-11" db="EMBL/GenBank/DDBJ databases">
        <authorList>
            <person name="Amaro Gonzalez C."/>
        </authorList>
    </citation>
    <scope>NUCLEOTIDE SEQUENCE</scope>
</reference>
<reference evidence="1" key="2">
    <citation type="journal article" date="2015" name="Fish Shellfish Immunol.">
        <title>Early steps in the European eel (Anguilla anguilla)-Vibrio vulnificus interaction in the gills: Role of the RtxA13 toxin.</title>
        <authorList>
            <person name="Callol A."/>
            <person name="Pajuelo D."/>
            <person name="Ebbesson L."/>
            <person name="Teles M."/>
            <person name="MacKenzie S."/>
            <person name="Amaro C."/>
        </authorList>
    </citation>
    <scope>NUCLEOTIDE SEQUENCE</scope>
</reference>